<dbReference type="PANTHER" id="PTHR31676:SF7">
    <property type="entry name" value="DUF538 DOMAIN-CONTAINING PROTEIN"/>
    <property type="match status" value="1"/>
</dbReference>
<evidence type="ECO:0000313" key="1">
    <source>
        <dbReference type="EMBL" id="KAK6133587.1"/>
    </source>
</evidence>
<proteinExistence type="predicted"/>
<sequence>MSSDQIAAHRENAEIYGETICRQKALELLEKNNIPKGMLPLHEMTEVGYNKGSGFIWIKQKNSKTHLFRALNRSVWYDTVITAFIEDRRMKRLTGVKSKEFMIWFTACDISIQDPSSGKLTIGTTAGVSRTFPVSAFEEE</sequence>
<dbReference type="Pfam" id="PF04398">
    <property type="entry name" value="DUF538"/>
    <property type="match status" value="1"/>
</dbReference>
<dbReference type="SUPFAM" id="SSF141562">
    <property type="entry name" value="At5g01610-like"/>
    <property type="match status" value="1"/>
</dbReference>
<evidence type="ECO:0000313" key="2">
    <source>
        <dbReference type="Proteomes" id="UP001318860"/>
    </source>
</evidence>
<protein>
    <submittedName>
        <fullName evidence="1">Uncharacterized protein</fullName>
    </submittedName>
</protein>
<dbReference type="InterPro" id="IPR036758">
    <property type="entry name" value="At5g01610-like"/>
</dbReference>
<reference evidence="1 2" key="1">
    <citation type="journal article" date="2021" name="Comput. Struct. Biotechnol. J.">
        <title>De novo genome assembly of the potent medicinal plant Rehmannia glutinosa using nanopore technology.</title>
        <authorList>
            <person name="Ma L."/>
            <person name="Dong C."/>
            <person name="Song C."/>
            <person name="Wang X."/>
            <person name="Zheng X."/>
            <person name="Niu Y."/>
            <person name="Chen S."/>
            <person name="Feng W."/>
        </authorList>
    </citation>
    <scope>NUCLEOTIDE SEQUENCE [LARGE SCALE GENOMIC DNA]</scope>
    <source>
        <strain evidence="1">DH-2019</strain>
    </source>
</reference>
<name>A0ABR0VHW0_REHGL</name>
<dbReference type="InterPro" id="IPR007493">
    <property type="entry name" value="DUF538"/>
</dbReference>
<dbReference type="Gene3D" id="2.30.240.10">
    <property type="entry name" value="At5g01610-like"/>
    <property type="match status" value="1"/>
</dbReference>
<dbReference type="PANTHER" id="PTHR31676">
    <property type="entry name" value="T31J12.3 PROTEIN-RELATED"/>
    <property type="match status" value="1"/>
</dbReference>
<accession>A0ABR0VHW0</accession>
<dbReference type="Proteomes" id="UP001318860">
    <property type="component" value="Unassembled WGS sequence"/>
</dbReference>
<dbReference type="EMBL" id="JABTTQ020001211">
    <property type="protein sequence ID" value="KAK6133587.1"/>
    <property type="molecule type" value="Genomic_DNA"/>
</dbReference>
<keyword evidence="2" id="KW-1185">Reference proteome</keyword>
<comment type="caution">
    <text evidence="1">The sequence shown here is derived from an EMBL/GenBank/DDBJ whole genome shotgun (WGS) entry which is preliminary data.</text>
</comment>
<gene>
    <name evidence="1" type="ORF">DH2020_032716</name>
</gene>
<organism evidence="1 2">
    <name type="scientific">Rehmannia glutinosa</name>
    <name type="common">Chinese foxglove</name>
    <dbReference type="NCBI Taxonomy" id="99300"/>
    <lineage>
        <taxon>Eukaryota</taxon>
        <taxon>Viridiplantae</taxon>
        <taxon>Streptophyta</taxon>
        <taxon>Embryophyta</taxon>
        <taxon>Tracheophyta</taxon>
        <taxon>Spermatophyta</taxon>
        <taxon>Magnoliopsida</taxon>
        <taxon>eudicotyledons</taxon>
        <taxon>Gunneridae</taxon>
        <taxon>Pentapetalae</taxon>
        <taxon>asterids</taxon>
        <taxon>lamiids</taxon>
        <taxon>Lamiales</taxon>
        <taxon>Orobanchaceae</taxon>
        <taxon>Rehmannieae</taxon>
        <taxon>Rehmannia</taxon>
    </lineage>
</organism>